<evidence type="ECO:0000256" key="4">
    <source>
        <dbReference type="ARBA" id="ARBA00023125"/>
    </source>
</evidence>
<dbReference type="SUPFAM" id="SSF88659">
    <property type="entry name" value="Sigma3 and sigma4 domains of RNA polymerase sigma factors"/>
    <property type="match status" value="1"/>
</dbReference>
<dbReference type="InterPro" id="IPR007627">
    <property type="entry name" value="RNA_pol_sigma70_r2"/>
</dbReference>
<dbReference type="PANTHER" id="PTHR43133:SF25">
    <property type="entry name" value="RNA POLYMERASE SIGMA FACTOR RFAY-RELATED"/>
    <property type="match status" value="1"/>
</dbReference>
<evidence type="ECO:0000256" key="3">
    <source>
        <dbReference type="ARBA" id="ARBA00023082"/>
    </source>
</evidence>
<dbReference type="SUPFAM" id="SSF88946">
    <property type="entry name" value="Sigma2 domain of RNA polymerase sigma factors"/>
    <property type="match status" value="1"/>
</dbReference>
<keyword evidence="4 6" id="KW-0238">DNA-binding</keyword>
<evidence type="ECO:0000256" key="2">
    <source>
        <dbReference type="ARBA" id="ARBA00023015"/>
    </source>
</evidence>
<dbReference type="PROSITE" id="PS01063">
    <property type="entry name" value="SIGMA70_ECF"/>
    <property type="match status" value="1"/>
</dbReference>
<evidence type="ECO:0000313" key="9">
    <source>
        <dbReference type="EMBL" id="MEI5908049.1"/>
    </source>
</evidence>
<evidence type="ECO:0000256" key="6">
    <source>
        <dbReference type="RuleBase" id="RU000716"/>
    </source>
</evidence>
<name>A0ABU8HF94_9BACI</name>
<evidence type="ECO:0000259" key="8">
    <source>
        <dbReference type="Pfam" id="PF08281"/>
    </source>
</evidence>
<dbReference type="NCBIfam" id="TIGR02937">
    <property type="entry name" value="sigma70-ECF"/>
    <property type="match status" value="1"/>
</dbReference>
<dbReference type="PANTHER" id="PTHR43133">
    <property type="entry name" value="RNA POLYMERASE ECF-TYPE SIGMA FACTO"/>
    <property type="match status" value="1"/>
</dbReference>
<dbReference type="CDD" id="cd06171">
    <property type="entry name" value="Sigma70_r4"/>
    <property type="match status" value="1"/>
</dbReference>
<feature type="domain" description="RNA polymerase sigma factor 70 region 4 type 2" evidence="8">
    <location>
        <begin position="105"/>
        <end position="156"/>
    </location>
</feature>
<dbReference type="InterPro" id="IPR000838">
    <property type="entry name" value="RNA_pol_sigma70_ECF_CS"/>
</dbReference>
<reference evidence="9 10" key="1">
    <citation type="journal article" date="2018" name="J. Microbiol.">
        <title>Bacillus spongiae sp. nov., isolated from sponge of Jeju Island.</title>
        <authorList>
            <person name="Lee G.E."/>
            <person name="Im W.T."/>
            <person name="Park J.S."/>
        </authorList>
    </citation>
    <scope>NUCLEOTIDE SEQUENCE [LARGE SCALE GENOMIC DNA]</scope>
    <source>
        <strain evidence="9 10">135PIL107-10</strain>
    </source>
</reference>
<gene>
    <name evidence="9" type="ORF">WAK64_13395</name>
</gene>
<comment type="caution">
    <text evidence="9">The sequence shown here is derived from an EMBL/GenBank/DDBJ whole genome shotgun (WGS) entry which is preliminary data.</text>
</comment>
<keyword evidence="2 6" id="KW-0805">Transcription regulation</keyword>
<protein>
    <recommendedName>
        <fullName evidence="6">RNA polymerase sigma factor</fullName>
    </recommendedName>
</protein>
<evidence type="ECO:0000256" key="1">
    <source>
        <dbReference type="ARBA" id="ARBA00010641"/>
    </source>
</evidence>
<dbReference type="Gene3D" id="1.10.10.10">
    <property type="entry name" value="Winged helix-like DNA-binding domain superfamily/Winged helix DNA-binding domain"/>
    <property type="match status" value="1"/>
</dbReference>
<comment type="similarity">
    <text evidence="1 6">Belongs to the sigma-70 factor family. ECF subfamily.</text>
</comment>
<dbReference type="Gene3D" id="1.10.1740.10">
    <property type="match status" value="1"/>
</dbReference>
<dbReference type="EMBL" id="JBBAXC010000010">
    <property type="protein sequence ID" value="MEI5908049.1"/>
    <property type="molecule type" value="Genomic_DNA"/>
</dbReference>
<sequence>MEDYSIKEWFERYEKDVTSFLVYYTSSTDVEDLVQDTFLHAIKSLSKFKGNSSPKTWLISIARNIVTDRYRKKHLWERIKKALIPEQSYDKTTEMMAIKKWENHSIHHAIQQLAPQYREVVILRGILELSPDETSIVLNCNKNNVNVMYHRSLKKLKMILEKEGFCYEGYRRH</sequence>
<dbReference type="InterPro" id="IPR036388">
    <property type="entry name" value="WH-like_DNA-bd_sf"/>
</dbReference>
<evidence type="ECO:0000259" key="7">
    <source>
        <dbReference type="Pfam" id="PF04542"/>
    </source>
</evidence>
<dbReference type="Pfam" id="PF08281">
    <property type="entry name" value="Sigma70_r4_2"/>
    <property type="match status" value="1"/>
</dbReference>
<proteinExistence type="inferred from homology"/>
<organism evidence="9 10">
    <name type="scientific">Bacillus spongiae</name>
    <dbReference type="NCBI Taxonomy" id="2683610"/>
    <lineage>
        <taxon>Bacteria</taxon>
        <taxon>Bacillati</taxon>
        <taxon>Bacillota</taxon>
        <taxon>Bacilli</taxon>
        <taxon>Bacillales</taxon>
        <taxon>Bacillaceae</taxon>
        <taxon>Bacillus</taxon>
    </lineage>
</organism>
<feature type="domain" description="RNA polymerase sigma-70 region 2" evidence="7">
    <location>
        <begin position="10"/>
        <end position="73"/>
    </location>
</feature>
<dbReference type="Proteomes" id="UP001312865">
    <property type="component" value="Unassembled WGS sequence"/>
</dbReference>
<dbReference type="InterPro" id="IPR039425">
    <property type="entry name" value="RNA_pol_sigma-70-like"/>
</dbReference>
<keyword evidence="10" id="KW-1185">Reference proteome</keyword>
<accession>A0ABU8HF94</accession>
<keyword evidence="5 6" id="KW-0804">Transcription</keyword>
<dbReference type="InterPro" id="IPR013249">
    <property type="entry name" value="RNA_pol_sigma70_r4_t2"/>
</dbReference>
<dbReference type="RefSeq" id="WP_336587488.1">
    <property type="nucleotide sequence ID" value="NZ_JBBAXC010000010.1"/>
</dbReference>
<evidence type="ECO:0000256" key="5">
    <source>
        <dbReference type="ARBA" id="ARBA00023163"/>
    </source>
</evidence>
<dbReference type="InterPro" id="IPR013325">
    <property type="entry name" value="RNA_pol_sigma_r2"/>
</dbReference>
<dbReference type="InterPro" id="IPR013324">
    <property type="entry name" value="RNA_pol_sigma_r3/r4-like"/>
</dbReference>
<dbReference type="InterPro" id="IPR014284">
    <property type="entry name" value="RNA_pol_sigma-70_dom"/>
</dbReference>
<evidence type="ECO:0000313" key="10">
    <source>
        <dbReference type="Proteomes" id="UP001312865"/>
    </source>
</evidence>
<dbReference type="Pfam" id="PF04542">
    <property type="entry name" value="Sigma70_r2"/>
    <property type="match status" value="1"/>
</dbReference>
<keyword evidence="3 6" id="KW-0731">Sigma factor</keyword>